<accession>A0A8T9MT52</accession>
<name>A0A8T9MT52_9NEIS</name>
<evidence type="ECO:0000313" key="1">
    <source>
        <dbReference type="EMBL" id="UOP04787.1"/>
    </source>
</evidence>
<dbReference type="KEGG" id="ckh:LVJ77_11645"/>
<dbReference type="EMBL" id="CP091521">
    <property type="protein sequence ID" value="UOP04787.1"/>
    <property type="molecule type" value="Genomic_DNA"/>
</dbReference>
<dbReference type="AlphaFoldDB" id="A0A8T9MT52"/>
<organism evidence="1 2">
    <name type="scientific">Conchiformibius kuhniae</name>
    <dbReference type="NCBI Taxonomy" id="211502"/>
    <lineage>
        <taxon>Bacteria</taxon>
        <taxon>Pseudomonadati</taxon>
        <taxon>Pseudomonadota</taxon>
        <taxon>Betaproteobacteria</taxon>
        <taxon>Neisseriales</taxon>
        <taxon>Neisseriaceae</taxon>
        <taxon>Conchiformibius</taxon>
    </lineage>
</organism>
<proteinExistence type="predicted"/>
<evidence type="ECO:0000313" key="2">
    <source>
        <dbReference type="Proteomes" id="UP000831534"/>
    </source>
</evidence>
<dbReference type="Proteomes" id="UP000831534">
    <property type="component" value="Chromosome"/>
</dbReference>
<protein>
    <submittedName>
        <fullName evidence="1">Uncharacterized protein</fullName>
    </submittedName>
</protein>
<gene>
    <name evidence="1" type="ORF">LVJ77_11645</name>
</gene>
<dbReference type="RefSeq" id="WP_156900865.1">
    <property type="nucleotide sequence ID" value="NZ_CP091521.1"/>
</dbReference>
<keyword evidence="2" id="KW-1185">Reference proteome</keyword>
<reference evidence="1" key="1">
    <citation type="journal article" date="2022" name="Res Sq">
        <title>Evolution of multicellular longitudinally dividing oral cavity symbionts (Neisseriaceae).</title>
        <authorList>
            <person name="Nyongesa S."/>
            <person name="Weber P."/>
            <person name="Bernet E."/>
            <person name="Pullido F."/>
            <person name="Nieckarz M."/>
            <person name="Delaby M."/>
            <person name="Nieves C."/>
            <person name="Viehboeck T."/>
            <person name="Krause N."/>
            <person name="Rivera-Millot A."/>
            <person name="Nakamura A."/>
            <person name="Vischer N."/>
            <person name="VanNieuwenhze M."/>
            <person name="Brun Y."/>
            <person name="Cava F."/>
            <person name="Bulgheresi S."/>
            <person name="Veyrier F."/>
        </authorList>
    </citation>
    <scope>NUCLEOTIDE SEQUENCE</scope>
    <source>
        <strain evidence="1">17694</strain>
    </source>
</reference>
<sequence length="51" mass="5780">MSSINQKTPSRHARECGNPLPDAWQAMFYQRLSRFDPDSCGAGMTVLRFFG</sequence>
<reference evidence="1" key="2">
    <citation type="submission" date="2024-09" db="EMBL/GenBank/DDBJ databases">
        <authorList>
            <person name="Veyrier F.J."/>
        </authorList>
    </citation>
    <scope>NUCLEOTIDE SEQUENCE</scope>
    <source>
        <strain evidence="1">17694</strain>
    </source>
</reference>